<feature type="signal peptide" evidence="4">
    <location>
        <begin position="1"/>
        <end position="31"/>
    </location>
</feature>
<keyword evidence="2 4" id="KW-0732">Signal</keyword>
<dbReference type="EMBL" id="AP025637">
    <property type="protein sequence ID" value="BDG70279.1"/>
    <property type="molecule type" value="Genomic_DNA"/>
</dbReference>
<dbReference type="PANTHER" id="PTHR30035">
    <property type="entry name" value="LIPOPROTEIN VACJ-RELATED"/>
    <property type="match status" value="1"/>
</dbReference>
<keyword evidence="6" id="KW-1185">Reference proteome</keyword>
<proteinExistence type="inferred from homology"/>
<feature type="compositionally biased region" description="Low complexity" evidence="3">
    <location>
        <begin position="250"/>
        <end position="259"/>
    </location>
</feature>
<reference evidence="5 6" key="1">
    <citation type="journal article" date="2016" name="Microbes Environ.">
        <title>Phylogenetically diverse aerobic anoxygenic phototrophic bacteria isolated from epilithic biofilms in Tama river, Japan.</title>
        <authorList>
            <person name="Hirose S."/>
            <person name="Matsuura K."/>
            <person name="Haruta S."/>
        </authorList>
    </citation>
    <scope>NUCLEOTIDE SEQUENCE [LARGE SCALE GENOMIC DNA]</scope>
    <source>
        <strain evidence="5 6">S08</strain>
    </source>
</reference>
<organism evidence="5 6">
    <name type="scientific">Roseomonas fluvialis</name>
    <dbReference type="NCBI Taxonomy" id="1750527"/>
    <lineage>
        <taxon>Bacteria</taxon>
        <taxon>Pseudomonadati</taxon>
        <taxon>Pseudomonadota</taxon>
        <taxon>Alphaproteobacteria</taxon>
        <taxon>Acetobacterales</taxon>
        <taxon>Roseomonadaceae</taxon>
        <taxon>Roseomonas</taxon>
    </lineage>
</organism>
<evidence type="ECO:0000313" key="6">
    <source>
        <dbReference type="Proteomes" id="UP000831327"/>
    </source>
</evidence>
<dbReference type="PANTHER" id="PTHR30035:SF3">
    <property type="entry name" value="INTERMEMBRANE PHOSPHOLIPID TRANSPORT SYSTEM LIPOPROTEIN MLAA"/>
    <property type="match status" value="1"/>
</dbReference>
<dbReference type="PRINTS" id="PR01805">
    <property type="entry name" value="VACJLIPOPROT"/>
</dbReference>
<dbReference type="Proteomes" id="UP000831327">
    <property type="component" value="Chromosome"/>
</dbReference>
<comment type="similarity">
    <text evidence="1">Belongs to the MlaA family.</text>
</comment>
<accession>A0ABM7XXT4</accession>
<dbReference type="Pfam" id="PF04333">
    <property type="entry name" value="MlaA"/>
    <property type="match status" value="1"/>
</dbReference>
<evidence type="ECO:0000256" key="3">
    <source>
        <dbReference type="SAM" id="MobiDB-lite"/>
    </source>
</evidence>
<feature type="region of interest" description="Disordered" evidence="3">
    <location>
        <begin position="248"/>
        <end position="282"/>
    </location>
</feature>
<dbReference type="InterPro" id="IPR007428">
    <property type="entry name" value="MlaA"/>
</dbReference>
<evidence type="ECO:0008006" key="7">
    <source>
        <dbReference type="Google" id="ProtNLM"/>
    </source>
</evidence>
<protein>
    <recommendedName>
        <fullName evidence="7">Phospholipid-binding lipoprotein MlaA</fullName>
    </recommendedName>
</protein>
<gene>
    <name evidence="5" type="ORF">Rmf_02080</name>
</gene>
<evidence type="ECO:0000256" key="1">
    <source>
        <dbReference type="ARBA" id="ARBA00010634"/>
    </source>
</evidence>
<evidence type="ECO:0000256" key="2">
    <source>
        <dbReference type="ARBA" id="ARBA00022729"/>
    </source>
</evidence>
<evidence type="ECO:0000256" key="4">
    <source>
        <dbReference type="SAM" id="SignalP"/>
    </source>
</evidence>
<evidence type="ECO:0000313" key="5">
    <source>
        <dbReference type="EMBL" id="BDG70279.1"/>
    </source>
</evidence>
<feature type="chain" id="PRO_5046293950" description="Phospholipid-binding lipoprotein MlaA" evidence="4">
    <location>
        <begin position="32"/>
        <end position="282"/>
    </location>
</feature>
<name>A0ABM7XXT4_9PROT</name>
<sequence>MYFAVMLPSQSLGLRGLALLLALAAAGCATRPDPDDAEGLAEFRETNDPFEPANRAMFEVHEVADRYVLQPVAEAYRDILPQPIRSGIRNVLGNLRAPVILANDLLQGNIPRARITLGRFMVNSTLGVGGLLDVAREWGVPGHSEDFGQTLAVWGAGEGFYMFVPLFGPSSPRDLGGQAVDLAINPLSWLGQGLIVDAAGWTQLGLTVVDTREALLEPIDQVRATSLDPYSTLRSAYRQRRAFEIRNQESPGGNVVGPSGVTGFGQGVTAPGGPDAAPPPAR</sequence>